<dbReference type="InterPro" id="IPR001810">
    <property type="entry name" value="F-box_dom"/>
</dbReference>
<evidence type="ECO:0000259" key="1">
    <source>
        <dbReference type="SMART" id="SM00256"/>
    </source>
</evidence>
<dbReference type="SMART" id="SM00256">
    <property type="entry name" value="FBOX"/>
    <property type="match status" value="1"/>
</dbReference>
<keyword evidence="3" id="KW-1185">Reference proteome</keyword>
<dbReference type="InterPro" id="IPR011047">
    <property type="entry name" value="Quinoprotein_ADH-like_sf"/>
</dbReference>
<feature type="domain" description="F-box" evidence="1">
    <location>
        <begin position="7"/>
        <end position="46"/>
    </location>
</feature>
<dbReference type="Pfam" id="PF03478">
    <property type="entry name" value="Beta-prop_KIB1-4"/>
    <property type="match status" value="1"/>
</dbReference>
<evidence type="ECO:0000313" key="2">
    <source>
        <dbReference type="EMBL" id="WOK92608.1"/>
    </source>
</evidence>
<name>A0AAQ3JNY5_9LILI</name>
<dbReference type="EMBL" id="CP136890">
    <property type="protein sequence ID" value="WOK92608.1"/>
    <property type="molecule type" value="Genomic_DNA"/>
</dbReference>
<evidence type="ECO:0000313" key="3">
    <source>
        <dbReference type="Proteomes" id="UP001327560"/>
    </source>
</evidence>
<dbReference type="SUPFAM" id="SSF81383">
    <property type="entry name" value="F-box domain"/>
    <property type="match status" value="1"/>
</dbReference>
<dbReference type="Pfam" id="PF00646">
    <property type="entry name" value="F-box"/>
    <property type="match status" value="1"/>
</dbReference>
<dbReference type="PANTHER" id="PTHR44586:SF25">
    <property type="entry name" value="(WILD MALAYSIAN BANANA) HYPOTHETICAL PROTEIN"/>
    <property type="match status" value="1"/>
</dbReference>
<dbReference type="Proteomes" id="UP001327560">
    <property type="component" value="Chromosome 1"/>
</dbReference>
<organism evidence="2 3">
    <name type="scientific">Canna indica</name>
    <name type="common">Indian-shot</name>
    <dbReference type="NCBI Taxonomy" id="4628"/>
    <lineage>
        <taxon>Eukaryota</taxon>
        <taxon>Viridiplantae</taxon>
        <taxon>Streptophyta</taxon>
        <taxon>Embryophyta</taxon>
        <taxon>Tracheophyta</taxon>
        <taxon>Spermatophyta</taxon>
        <taxon>Magnoliopsida</taxon>
        <taxon>Liliopsida</taxon>
        <taxon>Zingiberales</taxon>
        <taxon>Cannaceae</taxon>
        <taxon>Canna</taxon>
    </lineage>
</organism>
<sequence>METWSILSTDILLLILEKLPVPDVIRSSAVCSNWCSAVHNQHMQRRKLHHHQIPWLMYTPPSKEHHDYPNAANFFSLSENRSYTIRLPPAPVHGRHWVGSSRGWLVTADDRSELHLLNPITGAQIDLPSVTTLHEIDMLEDERMFLDGCPRYVLNVHGYEEFFVPEALCTIYTKVVLSSDPTDAGCTVAFLYSLPERYFQGLAFARVGDDRWGTLSKQEFTVEYDDVIFSNGDDDRFYTVTKEGTVEQWNLLGPNPVFKIVVQPQLQEPYGAMQKYLVETPSGDILLVRSRIRLELSQYRVDGERKFCVGFSFQVQRVVVDTGELKEVSDLGDHALFLGDSESLCISLADVPELLPNHVYYSNANIKLYRPVEERGRHFGVYSLRTHESVNINLAVDRYSSPVWVRPSLVQ</sequence>
<dbReference type="SUPFAM" id="SSF50998">
    <property type="entry name" value="Quinoprotein alcohol dehydrogenase-like"/>
    <property type="match status" value="1"/>
</dbReference>
<dbReference type="CDD" id="cd09917">
    <property type="entry name" value="F-box_SF"/>
    <property type="match status" value="1"/>
</dbReference>
<reference evidence="2 3" key="1">
    <citation type="submission" date="2023-10" db="EMBL/GenBank/DDBJ databases">
        <title>Chromosome-scale genome assembly provides insights into flower coloration mechanisms of Canna indica.</title>
        <authorList>
            <person name="Li C."/>
        </authorList>
    </citation>
    <scope>NUCLEOTIDE SEQUENCE [LARGE SCALE GENOMIC DNA]</scope>
    <source>
        <tissue evidence="2">Flower</tissue>
    </source>
</reference>
<accession>A0AAQ3JNY5</accession>
<gene>
    <name evidence="2" type="ORF">Cni_G01299</name>
</gene>
<dbReference type="InterPro" id="IPR005174">
    <property type="entry name" value="KIB1-4_b-propeller"/>
</dbReference>
<dbReference type="Gene3D" id="1.20.1280.50">
    <property type="match status" value="1"/>
</dbReference>
<dbReference type="AlphaFoldDB" id="A0AAQ3JNY5"/>
<dbReference type="PANTHER" id="PTHR44586">
    <property type="entry name" value="F-BOX DOMAIN CONTAINING PROTEIN, EXPRESSED"/>
    <property type="match status" value="1"/>
</dbReference>
<protein>
    <submittedName>
        <fullName evidence="2">F-box protein</fullName>
    </submittedName>
</protein>
<dbReference type="InterPro" id="IPR036047">
    <property type="entry name" value="F-box-like_dom_sf"/>
</dbReference>
<proteinExistence type="predicted"/>